<accession>A0ABS9TS07</accession>
<organism evidence="2 3">
    <name type="scientific">Pseudonocardia alaniniphila</name>
    <dbReference type="NCBI Taxonomy" id="75291"/>
    <lineage>
        <taxon>Bacteria</taxon>
        <taxon>Bacillati</taxon>
        <taxon>Actinomycetota</taxon>
        <taxon>Actinomycetes</taxon>
        <taxon>Pseudonocardiales</taxon>
        <taxon>Pseudonocardiaceae</taxon>
        <taxon>Pseudonocardia</taxon>
    </lineage>
</organism>
<dbReference type="PANTHER" id="PTHR43283:SF7">
    <property type="entry name" value="BETA-LACTAMASE-RELATED DOMAIN-CONTAINING PROTEIN"/>
    <property type="match status" value="1"/>
</dbReference>
<feature type="domain" description="Beta-lactamase-related" evidence="1">
    <location>
        <begin position="49"/>
        <end position="320"/>
    </location>
</feature>
<dbReference type="SUPFAM" id="SSF56601">
    <property type="entry name" value="beta-lactamase/transpeptidase-like"/>
    <property type="match status" value="1"/>
</dbReference>
<evidence type="ECO:0000313" key="2">
    <source>
        <dbReference type="EMBL" id="MCH6171143.1"/>
    </source>
</evidence>
<protein>
    <submittedName>
        <fullName evidence="2">Beta-lactamase family protein</fullName>
    </submittedName>
</protein>
<dbReference type="Pfam" id="PF00144">
    <property type="entry name" value="Beta-lactamase"/>
    <property type="match status" value="1"/>
</dbReference>
<reference evidence="2 3" key="1">
    <citation type="submission" date="2022-03" db="EMBL/GenBank/DDBJ databases">
        <title>Pseudonocardia alaer sp. nov., a novel actinomycete isolated from reed forest soil.</title>
        <authorList>
            <person name="Wang L."/>
        </authorList>
    </citation>
    <scope>NUCLEOTIDE SEQUENCE [LARGE SCALE GENOMIC DNA]</scope>
    <source>
        <strain evidence="2 3">Y-16303</strain>
    </source>
</reference>
<sequence length="517" mass="57714">MIQHADHTGRLRPAHDETVTMAEDLATMGMRPVHALLQDLAKRGMRLHSLLVHWQGRTVLDLWQWPHDPDLKHKLHSATKSFTASAVGFAEAEGLLGLDDPVVTFFDGRLPAVLSENLLRMRVRDLLTMQTGHGRGLSGATTRLRRTGWVEEFLEEPVVELPGRTFMYSSSTSHVLSAIVQEVSGQPVDEYLRPRLFEPLGIVDFDWERDPEGVASGGNGLSLRPRDLLSFGVLYLQDGVWEGKRILPGGWPQKACALHVRRAVSGDWNGTELVRPPADAVADSGYGYQFWTTEDRIYNASGIFGQECMVFPDQGGVVVVTGAMGEGTYHDLPEMLRETFRDAFDETMRDPIVDAAEAEAVSHWVRRAREPEPLRSSAHRVGFRETYDFEPNEHGLRCLSVEVRADAVLLVLEDDRGRHTIEHGIGQWTRQCTGVSVWRLHHSYQDTLAAIVAGAQWSVPGEDGAMADTLCLTWHFLESPFIDQLMLRFDADGVTVGHEVNVNSGPTELPPVRGIRR</sequence>
<dbReference type="InterPro" id="IPR012338">
    <property type="entry name" value="Beta-lactam/transpept-like"/>
</dbReference>
<dbReference type="Gene3D" id="3.40.710.10">
    <property type="entry name" value="DD-peptidase/beta-lactamase superfamily"/>
    <property type="match status" value="1"/>
</dbReference>
<dbReference type="RefSeq" id="WP_241041950.1">
    <property type="nucleotide sequence ID" value="NZ_BAAAJF010000041.1"/>
</dbReference>
<dbReference type="InterPro" id="IPR050789">
    <property type="entry name" value="Diverse_Enzym_Activities"/>
</dbReference>
<evidence type="ECO:0000313" key="3">
    <source>
        <dbReference type="Proteomes" id="UP001299970"/>
    </source>
</evidence>
<name>A0ABS9TS07_9PSEU</name>
<keyword evidence="3" id="KW-1185">Reference proteome</keyword>
<dbReference type="PANTHER" id="PTHR43283">
    <property type="entry name" value="BETA-LACTAMASE-RELATED"/>
    <property type="match status" value="1"/>
</dbReference>
<evidence type="ECO:0000259" key="1">
    <source>
        <dbReference type="Pfam" id="PF00144"/>
    </source>
</evidence>
<dbReference type="Proteomes" id="UP001299970">
    <property type="component" value="Unassembled WGS sequence"/>
</dbReference>
<proteinExistence type="predicted"/>
<gene>
    <name evidence="2" type="ORF">MMF94_36040</name>
</gene>
<comment type="caution">
    <text evidence="2">The sequence shown here is derived from an EMBL/GenBank/DDBJ whole genome shotgun (WGS) entry which is preliminary data.</text>
</comment>
<dbReference type="InterPro" id="IPR001466">
    <property type="entry name" value="Beta-lactam-related"/>
</dbReference>
<dbReference type="EMBL" id="JAKXMK010000040">
    <property type="protein sequence ID" value="MCH6171143.1"/>
    <property type="molecule type" value="Genomic_DNA"/>
</dbReference>